<feature type="compositionally biased region" description="Basic and acidic residues" evidence="1">
    <location>
        <begin position="357"/>
        <end position="367"/>
    </location>
</feature>
<feature type="compositionally biased region" description="Low complexity" evidence="1">
    <location>
        <begin position="250"/>
        <end position="264"/>
    </location>
</feature>
<evidence type="ECO:0000313" key="2">
    <source>
        <dbReference type="Proteomes" id="UP000829291"/>
    </source>
</evidence>
<dbReference type="RefSeq" id="XP_046595841.1">
    <property type="nucleotide sequence ID" value="XM_046739885.1"/>
</dbReference>
<feature type="compositionally biased region" description="Basic and acidic residues" evidence="1">
    <location>
        <begin position="287"/>
        <end position="317"/>
    </location>
</feature>
<feature type="region of interest" description="Disordered" evidence="1">
    <location>
        <begin position="279"/>
        <end position="317"/>
    </location>
</feature>
<accession>A0ABM3G6E1</accession>
<proteinExistence type="predicted"/>
<feature type="region of interest" description="Disordered" evidence="1">
    <location>
        <begin position="348"/>
        <end position="438"/>
    </location>
</feature>
<dbReference type="InterPro" id="IPR009050">
    <property type="entry name" value="Globin-like_sf"/>
</dbReference>
<evidence type="ECO:0000313" key="3">
    <source>
        <dbReference type="RefSeq" id="XP_046595841.1"/>
    </source>
</evidence>
<protein>
    <submittedName>
        <fullName evidence="3">Uncharacterized protein LOC124294510</fullName>
    </submittedName>
</protein>
<dbReference type="Proteomes" id="UP000829291">
    <property type="component" value="Chromosome 5"/>
</dbReference>
<keyword evidence="2" id="KW-1185">Reference proteome</keyword>
<dbReference type="Gene3D" id="1.10.490.10">
    <property type="entry name" value="Globins"/>
    <property type="match status" value="1"/>
</dbReference>
<feature type="region of interest" description="Disordered" evidence="1">
    <location>
        <begin position="492"/>
        <end position="514"/>
    </location>
</feature>
<evidence type="ECO:0000256" key="1">
    <source>
        <dbReference type="SAM" id="MobiDB-lite"/>
    </source>
</evidence>
<organism evidence="2 3">
    <name type="scientific">Neodiprion lecontei</name>
    <name type="common">Redheaded pine sawfly</name>
    <dbReference type="NCBI Taxonomy" id="441921"/>
    <lineage>
        <taxon>Eukaryota</taxon>
        <taxon>Metazoa</taxon>
        <taxon>Ecdysozoa</taxon>
        <taxon>Arthropoda</taxon>
        <taxon>Hexapoda</taxon>
        <taxon>Insecta</taxon>
        <taxon>Pterygota</taxon>
        <taxon>Neoptera</taxon>
        <taxon>Endopterygota</taxon>
        <taxon>Hymenoptera</taxon>
        <taxon>Tenthredinoidea</taxon>
        <taxon>Diprionidae</taxon>
        <taxon>Diprioninae</taxon>
        <taxon>Neodiprion</taxon>
    </lineage>
</organism>
<dbReference type="InterPro" id="IPR012292">
    <property type="entry name" value="Globin/Proto"/>
</dbReference>
<name>A0ABM3G6E1_NEOLC</name>
<sequence>MGNRGSKAPGNQEFYCLRQQDIRVFAEISKSLEADLSHYGTEFYTLLFQNHPKYLKYFQQSSPHEFQEYYTLLRSKFSLTCSTVAALFLDYTHKPQPREHLLGYIAMVHRDMDLDQKDMENFMMDFMQMLTLQFPKQMTGECCLAYMRYTASLVSRINVLMKRHREIGRMSRGNNQAKKRCPTFGCCRLPNCTWSSFSQRHLIYGHTPEYWEAKRRHWIVQRTVWASTDVEGPSQKPQKDTTKKRNIVNSSVSSFSGDSSPSDESCVRVIKEPNSMSHEWWTSDQEMSEKITKSNRQVRKERQPFMLSKDDTADTEKRIASTRNDLQSEGNIRNVVEPGETVIQALKTSMKTTNSGKDTDFKADRQTKQSNRRNLRRVSIANSTPRERRRQSLQKDPSLESHSHNIEELKYPRTRRLTIQSDPRNHHNSSETDVEGRNFRSDLLKSLSVATNGMNDRGTSISNVSSTSGMLGGIDRTGSVTYYDGQRFRTSFSPRNKPRTSIISTAGSGGRANKIPKRVSISNAHWTSSKESD</sequence>
<feature type="region of interest" description="Disordered" evidence="1">
    <location>
        <begin position="229"/>
        <end position="265"/>
    </location>
</feature>
<feature type="compositionally biased region" description="Basic and acidic residues" evidence="1">
    <location>
        <begin position="397"/>
        <end position="411"/>
    </location>
</feature>
<reference evidence="3" key="1">
    <citation type="submission" date="2025-08" db="UniProtKB">
        <authorList>
            <consortium name="RefSeq"/>
        </authorList>
    </citation>
    <scope>IDENTIFICATION</scope>
    <source>
        <tissue evidence="3">Thorax and Abdomen</tissue>
    </source>
</reference>
<feature type="compositionally biased region" description="Basic and acidic residues" evidence="1">
    <location>
        <begin position="423"/>
        <end position="438"/>
    </location>
</feature>
<gene>
    <name evidence="3" type="primary">LOC124294510</name>
</gene>
<feature type="compositionally biased region" description="Polar residues" evidence="1">
    <location>
        <begin position="492"/>
        <end position="506"/>
    </location>
</feature>
<dbReference type="GeneID" id="124294510"/>
<dbReference type="SUPFAM" id="SSF46458">
    <property type="entry name" value="Globin-like"/>
    <property type="match status" value="1"/>
</dbReference>